<evidence type="ECO:0000256" key="1">
    <source>
        <dbReference type="SAM" id="MobiDB-lite"/>
    </source>
</evidence>
<feature type="compositionally biased region" description="Acidic residues" evidence="1">
    <location>
        <begin position="197"/>
        <end position="215"/>
    </location>
</feature>
<dbReference type="AlphaFoldDB" id="A0A8H5GCY6"/>
<feature type="compositionally biased region" description="Acidic residues" evidence="1">
    <location>
        <begin position="637"/>
        <end position="652"/>
    </location>
</feature>
<feature type="region of interest" description="Disordered" evidence="1">
    <location>
        <begin position="1"/>
        <end position="289"/>
    </location>
</feature>
<feature type="domain" description="DUF6532" evidence="2">
    <location>
        <begin position="419"/>
        <end position="556"/>
    </location>
</feature>
<evidence type="ECO:0000313" key="4">
    <source>
        <dbReference type="Proteomes" id="UP000559256"/>
    </source>
</evidence>
<feature type="compositionally biased region" description="Polar residues" evidence="1">
    <location>
        <begin position="266"/>
        <end position="285"/>
    </location>
</feature>
<gene>
    <name evidence="3" type="ORF">D9758_009557</name>
</gene>
<feature type="compositionally biased region" description="Low complexity" evidence="1">
    <location>
        <begin position="81"/>
        <end position="93"/>
    </location>
</feature>
<accession>A0A8H5GCY6</accession>
<dbReference type="Proteomes" id="UP000559256">
    <property type="component" value="Unassembled WGS sequence"/>
</dbReference>
<dbReference type="EMBL" id="JAACJM010000038">
    <property type="protein sequence ID" value="KAF5362641.1"/>
    <property type="molecule type" value="Genomic_DNA"/>
</dbReference>
<feature type="compositionally biased region" description="Acidic residues" evidence="1">
    <location>
        <begin position="688"/>
        <end position="743"/>
    </location>
</feature>
<reference evidence="3 4" key="1">
    <citation type="journal article" date="2020" name="ISME J.">
        <title>Uncovering the hidden diversity of litter-decomposition mechanisms in mushroom-forming fungi.</title>
        <authorList>
            <person name="Floudas D."/>
            <person name="Bentzer J."/>
            <person name="Ahren D."/>
            <person name="Johansson T."/>
            <person name="Persson P."/>
            <person name="Tunlid A."/>
        </authorList>
    </citation>
    <scope>NUCLEOTIDE SEQUENCE [LARGE SCALE GENOMIC DNA]</scope>
    <source>
        <strain evidence="3 4">CBS 291.85</strain>
    </source>
</reference>
<feature type="compositionally biased region" description="Acidic residues" evidence="1">
    <location>
        <begin position="751"/>
        <end position="771"/>
    </location>
</feature>
<feature type="region of interest" description="Disordered" evidence="1">
    <location>
        <begin position="625"/>
        <end position="771"/>
    </location>
</feature>
<dbReference type="OrthoDB" id="3256015at2759"/>
<keyword evidence="4" id="KW-1185">Reference proteome</keyword>
<protein>
    <recommendedName>
        <fullName evidence="2">DUF6532 domain-containing protein</fullName>
    </recommendedName>
</protein>
<evidence type="ECO:0000313" key="3">
    <source>
        <dbReference type="EMBL" id="KAF5362641.1"/>
    </source>
</evidence>
<feature type="compositionally biased region" description="Basic and acidic residues" evidence="1">
    <location>
        <begin position="69"/>
        <end position="80"/>
    </location>
</feature>
<feature type="compositionally biased region" description="Basic and acidic residues" evidence="1">
    <location>
        <begin position="663"/>
        <end position="680"/>
    </location>
</feature>
<proteinExistence type="predicted"/>
<name>A0A8H5GCY6_9AGAR</name>
<feature type="compositionally biased region" description="Basic and acidic residues" evidence="1">
    <location>
        <begin position="94"/>
        <end position="109"/>
    </location>
</feature>
<evidence type="ECO:0000259" key="2">
    <source>
        <dbReference type="Pfam" id="PF20149"/>
    </source>
</evidence>
<comment type="caution">
    <text evidence="3">The sequence shown here is derived from an EMBL/GenBank/DDBJ whole genome shotgun (WGS) entry which is preliminary data.</text>
</comment>
<organism evidence="3 4">
    <name type="scientific">Tetrapyrgos nigripes</name>
    <dbReference type="NCBI Taxonomy" id="182062"/>
    <lineage>
        <taxon>Eukaryota</taxon>
        <taxon>Fungi</taxon>
        <taxon>Dikarya</taxon>
        <taxon>Basidiomycota</taxon>
        <taxon>Agaricomycotina</taxon>
        <taxon>Agaricomycetes</taxon>
        <taxon>Agaricomycetidae</taxon>
        <taxon>Agaricales</taxon>
        <taxon>Marasmiineae</taxon>
        <taxon>Marasmiaceae</taxon>
        <taxon>Tetrapyrgos</taxon>
    </lineage>
</organism>
<sequence>MSVVKPPTLRHRRDGLTVSNVEAEPIAKPSNPAPPPVEAGNGMHLRGKRDTHPATPDMTTPRWPTEEVQAEKKLKRDAKAAKVAARVSAISKAAEVEDRLQQVEQEAKRTGHNPPTSSQKKKPRQKKQKESKDAGEAALDSGELANGKNVDNTSDAANKPASKRKRTTNATKVTASKPTPTTTPAPSSPNETPSQLDTEDAENDEQAAEGLDDSGDEAKPAKKKKKGVLREAVNGKRTSTATDAGDQDTITAEPPKKKKKLALQGFRSTGTDTASNDVPVNSASVSDGDIVDQDTTTISQPEGTDYTFGGFGDENEGHEERETTVKSDTKLLKIRAVAAVVSPTIVKVVPTTSVEGLVTPARKRKEIRLADLKPVVKTAFSDTFMPIVVEHTGCLTAWTGPDAKDLAELWASVMPKPLHNQFAELNKDKTIQTLVDQQLSNWRNAFAKAALAALDEVFKAPDLQTAEQRKVYVADQLEGDFKSRSFYYLNVKKKNGKTYYGGPFQSYLIARTLSEHLKSIKGIAEEDRLGMRPVGAVVLSIQAVQRALTFHETGVKIIPKGQDGFFSKQVWGDHEVTVEGKKVKLKTTSQLHWIFSKSKTNTERFSSAQWDQLIKAAQACMVVKKAPKSSAKPPADEPIDADEDWTMPDEDPEFFKQETNGDEDSRQQESKRKDTSKGTRLDTAGGAMDEDEGAGDEDEDKGEGAGDEDEDEGAGDEDEDEGEGVGDEDEGEGVGDEDEDEGAGDNVLVDDAIDDDDSGEDSGETDEPEEV</sequence>
<dbReference type="Pfam" id="PF20149">
    <property type="entry name" value="DUF6532"/>
    <property type="match status" value="1"/>
</dbReference>
<dbReference type="InterPro" id="IPR045341">
    <property type="entry name" value="DUF6532"/>
</dbReference>